<evidence type="ECO:0000256" key="1">
    <source>
        <dbReference type="SAM" id="Phobius"/>
    </source>
</evidence>
<name>A0A919K0K9_9ACTN</name>
<evidence type="ECO:0000313" key="3">
    <source>
        <dbReference type="Proteomes" id="UP000636960"/>
    </source>
</evidence>
<proteinExistence type="predicted"/>
<comment type="caution">
    <text evidence="2">The sequence shown here is derived from an EMBL/GenBank/DDBJ whole genome shotgun (WGS) entry which is preliminary data.</text>
</comment>
<feature type="transmembrane region" description="Helical" evidence="1">
    <location>
        <begin position="36"/>
        <end position="56"/>
    </location>
</feature>
<gene>
    <name evidence="2" type="ORF">Ari01nite_46640</name>
</gene>
<dbReference type="Proteomes" id="UP000636960">
    <property type="component" value="Unassembled WGS sequence"/>
</dbReference>
<sequence>MTTSRRDADYAYDLTDAEQHTLDQLRSRVRPRRKRYLAPALAAAAAAAVAGAVQFWPAPGDPVVPPPAVASPAEVFDRLAAAAAQAPERPAGDLHQRTRSTVVSRTAAGCTVTATTVQTWTAAGTGPLGAVPGRLAAEVTAAPATEGCRSAAPRRLFDGTVSDVDAKWAELRRGVPGAPSYTNPRWIAGTFGMPHPGTELPSGPADLGERIAKMCRNAPEVDCAALRWTVIGQLLSSPEVGRAHRAAALELAAGEPGAVLLPAGDTFRVPYLELRGPRLTDGGRATTAELTLDPATGKLVQRVIGSTDGNRTEVTRFG</sequence>
<accession>A0A919K0K9</accession>
<evidence type="ECO:0000313" key="2">
    <source>
        <dbReference type="EMBL" id="GIE97199.1"/>
    </source>
</evidence>
<keyword evidence="1" id="KW-0472">Membrane</keyword>
<dbReference type="AlphaFoldDB" id="A0A919K0K9"/>
<keyword evidence="1" id="KW-0812">Transmembrane</keyword>
<dbReference type="RefSeq" id="WP_203783921.1">
    <property type="nucleotide sequence ID" value="NZ_BOMV01000055.1"/>
</dbReference>
<keyword evidence="3" id="KW-1185">Reference proteome</keyword>
<reference evidence="2" key="1">
    <citation type="submission" date="2021-01" db="EMBL/GenBank/DDBJ databases">
        <title>Whole genome shotgun sequence of Actinoplanes rishiriensis NBRC 108556.</title>
        <authorList>
            <person name="Komaki H."/>
            <person name="Tamura T."/>
        </authorList>
    </citation>
    <scope>NUCLEOTIDE SEQUENCE</scope>
    <source>
        <strain evidence="2">NBRC 108556</strain>
    </source>
</reference>
<keyword evidence="1" id="KW-1133">Transmembrane helix</keyword>
<dbReference type="EMBL" id="BOMV01000055">
    <property type="protein sequence ID" value="GIE97199.1"/>
    <property type="molecule type" value="Genomic_DNA"/>
</dbReference>
<protein>
    <submittedName>
        <fullName evidence="2">Uncharacterized protein</fullName>
    </submittedName>
</protein>
<organism evidence="2 3">
    <name type="scientific">Paractinoplanes rishiriensis</name>
    <dbReference type="NCBI Taxonomy" id="1050105"/>
    <lineage>
        <taxon>Bacteria</taxon>
        <taxon>Bacillati</taxon>
        <taxon>Actinomycetota</taxon>
        <taxon>Actinomycetes</taxon>
        <taxon>Micromonosporales</taxon>
        <taxon>Micromonosporaceae</taxon>
        <taxon>Paractinoplanes</taxon>
    </lineage>
</organism>